<reference evidence="2" key="1">
    <citation type="journal article" date="2020" name="Plant J.">
        <title>Transposons played a major role in the diversification between the closely related almond and peach genomes: results from the almond genome sequence.</title>
        <authorList>
            <person name="Alioto T."/>
            <person name="Alexiou K.G."/>
            <person name="Bardil A."/>
            <person name="Barteri F."/>
            <person name="Castanera R."/>
            <person name="Cruz F."/>
            <person name="Dhingra A."/>
            <person name="Duval H."/>
            <person name="Fernandez I Marti A."/>
            <person name="Frias L."/>
            <person name="Galan B."/>
            <person name="Garcia J.L."/>
            <person name="Howad W."/>
            <person name="Gomez-Garrido J."/>
            <person name="Gut M."/>
            <person name="Julca I."/>
            <person name="Morata J."/>
            <person name="Puigdomenech P."/>
            <person name="Ribeca P."/>
            <person name="Rubio Cabetas M.J."/>
            <person name="Vlasova A."/>
            <person name="Wirthensohn M."/>
            <person name="Garcia-Mas J."/>
            <person name="Gabaldon T."/>
            <person name="Casacuberta J.M."/>
            <person name="Arus P."/>
        </authorList>
    </citation>
    <scope>NUCLEOTIDE SEQUENCE [LARGE SCALE GENOMIC DNA]</scope>
    <source>
        <strain evidence="2">cv. Texas</strain>
    </source>
</reference>
<protein>
    <submittedName>
        <fullName evidence="1">PREDICTED: proteasome subunit beta type-5-B isoform X2</fullName>
    </submittedName>
</protein>
<dbReference type="GO" id="GO:0000502">
    <property type="term" value="C:proteasome complex"/>
    <property type="evidence" value="ECO:0007669"/>
    <property type="project" value="UniProtKB-KW"/>
</dbReference>
<accession>A0A5E4EU65</accession>
<dbReference type="AlphaFoldDB" id="A0A5E4EU65"/>
<evidence type="ECO:0000313" key="2">
    <source>
        <dbReference type="Proteomes" id="UP000327085"/>
    </source>
</evidence>
<dbReference type="Gene3D" id="3.60.20.10">
    <property type="entry name" value="Glutamine Phosphoribosylpyrophosphate, subunit 1, domain 1"/>
    <property type="match status" value="1"/>
</dbReference>
<proteinExistence type="predicted"/>
<evidence type="ECO:0000313" key="1">
    <source>
        <dbReference type="EMBL" id="VVA18976.1"/>
    </source>
</evidence>
<name>A0A5E4EU65_PRUDU</name>
<dbReference type="EMBL" id="CABIKO010000033">
    <property type="protein sequence ID" value="VVA18976.1"/>
    <property type="molecule type" value="Genomic_DNA"/>
</dbReference>
<keyword evidence="1" id="KW-0647">Proteasome</keyword>
<dbReference type="InParanoid" id="A0A5E4EU65"/>
<dbReference type="InterPro" id="IPR029055">
    <property type="entry name" value="Ntn_hydrolases_N"/>
</dbReference>
<gene>
    <name evidence="1" type="ORF">ALMOND_2B003288</name>
</gene>
<sequence length="484" mass="54524">MDLVSSLDCQKSNAQSVGFVEDHGGKKLFAPDIPRISDLSICGNSVVVNKKGGRKVLCPPEMVPLDCDTSPLLKLGWPIVKVPHTALLCTHSWTTLAYEPKDIATEVVHLLTYAVEHGNNGGIFYDQSKIAELSFGTCIFGESQARIEEIFVGVDTRATNGNGDKEGFIENEKAIKLCLTDDCHILAAIAGDSEKCAEVLMDVNKMIRDAMQTNGAVDDAIHLAAYKAHEYIGTWESQFGKEFQGSVILVGFEKKEGSFYPHTYLVNGSECEHTSDDYDAILNGSGGPHIWDYFLYWRQKYFEDVLEIMRRTLLYAALFDEMSGGFLCVAKMTQSSYNLEYCKSVLHALFDHYDEFTECLSHSLVFLWYRRDQDYTHELNVGVHQVFKETFQGYSYNVVVGLKETFVVRLVHFDCSICGEPYEEVRRKHEVFAQNCHVRPQHLDDHNVPCQVQALPWIIIDELGMSPILFGELTKELVGALLHL</sequence>
<dbReference type="Proteomes" id="UP000327085">
    <property type="component" value="Chromosome 4"/>
</dbReference>
<dbReference type="Gramene" id="VVA18976">
    <property type="protein sequence ID" value="VVA18976"/>
    <property type="gene ID" value="Prudul26B003288"/>
</dbReference>
<dbReference type="OMA" id="ANYVHEC"/>
<dbReference type="SUPFAM" id="SSF56235">
    <property type="entry name" value="N-terminal nucleophile aminohydrolases (Ntn hydrolases)"/>
    <property type="match status" value="1"/>
</dbReference>
<organism evidence="1 2">
    <name type="scientific">Prunus dulcis</name>
    <name type="common">Almond</name>
    <name type="synonym">Amygdalus dulcis</name>
    <dbReference type="NCBI Taxonomy" id="3755"/>
    <lineage>
        <taxon>Eukaryota</taxon>
        <taxon>Viridiplantae</taxon>
        <taxon>Streptophyta</taxon>
        <taxon>Embryophyta</taxon>
        <taxon>Tracheophyta</taxon>
        <taxon>Spermatophyta</taxon>
        <taxon>Magnoliopsida</taxon>
        <taxon>eudicotyledons</taxon>
        <taxon>Gunneridae</taxon>
        <taxon>Pentapetalae</taxon>
        <taxon>rosids</taxon>
        <taxon>fabids</taxon>
        <taxon>Rosales</taxon>
        <taxon>Rosaceae</taxon>
        <taxon>Amygdaloideae</taxon>
        <taxon>Amygdaleae</taxon>
        <taxon>Prunus</taxon>
    </lineage>
</organism>